<gene>
    <name evidence="1" type="ORF">TNCV_3384211</name>
</gene>
<organism evidence="1 2">
    <name type="scientific">Trichonephila clavipes</name>
    <name type="common">Golden silk orbweaver</name>
    <name type="synonym">Nephila clavipes</name>
    <dbReference type="NCBI Taxonomy" id="2585209"/>
    <lineage>
        <taxon>Eukaryota</taxon>
        <taxon>Metazoa</taxon>
        <taxon>Ecdysozoa</taxon>
        <taxon>Arthropoda</taxon>
        <taxon>Chelicerata</taxon>
        <taxon>Arachnida</taxon>
        <taxon>Araneae</taxon>
        <taxon>Araneomorphae</taxon>
        <taxon>Entelegynae</taxon>
        <taxon>Araneoidea</taxon>
        <taxon>Nephilidae</taxon>
        <taxon>Trichonephila</taxon>
    </lineage>
</organism>
<reference evidence="1" key="1">
    <citation type="submission" date="2020-08" db="EMBL/GenBank/DDBJ databases">
        <title>Multicomponent nature underlies the extraordinary mechanical properties of spider dragline silk.</title>
        <authorList>
            <person name="Kono N."/>
            <person name="Nakamura H."/>
            <person name="Mori M."/>
            <person name="Yoshida Y."/>
            <person name="Ohtoshi R."/>
            <person name="Malay A.D."/>
            <person name="Moran D.A.P."/>
            <person name="Tomita M."/>
            <person name="Numata K."/>
            <person name="Arakawa K."/>
        </authorList>
    </citation>
    <scope>NUCLEOTIDE SEQUENCE</scope>
</reference>
<dbReference type="AlphaFoldDB" id="A0A8X6T3P6"/>
<evidence type="ECO:0000313" key="2">
    <source>
        <dbReference type="Proteomes" id="UP000887159"/>
    </source>
</evidence>
<evidence type="ECO:0000313" key="1">
    <source>
        <dbReference type="EMBL" id="GFY17928.1"/>
    </source>
</evidence>
<protein>
    <submittedName>
        <fullName evidence="1">Uncharacterized protein</fullName>
    </submittedName>
</protein>
<comment type="caution">
    <text evidence="1">The sequence shown here is derived from an EMBL/GenBank/DDBJ whole genome shotgun (WGS) entry which is preliminary data.</text>
</comment>
<proteinExistence type="predicted"/>
<dbReference type="Proteomes" id="UP000887159">
    <property type="component" value="Unassembled WGS sequence"/>
</dbReference>
<sequence>MFPKFIAVIGLKYICHFGRSFEHQVGDSKFRFHSTPTLKEDTPWSGLETPTPFALSQTSREGLLSECSNAVQTLYIYKHPCLPQDSTWSVGNSQRH</sequence>
<keyword evidence="2" id="KW-1185">Reference proteome</keyword>
<dbReference type="EMBL" id="BMAU01021347">
    <property type="protein sequence ID" value="GFY17928.1"/>
    <property type="molecule type" value="Genomic_DNA"/>
</dbReference>
<name>A0A8X6T3P6_TRICX</name>
<accession>A0A8X6T3P6</accession>